<name>A0A7D9K4M8_PARCT</name>
<comment type="caution">
    <text evidence="2">The sequence shown here is derived from an EMBL/GenBank/DDBJ whole genome shotgun (WGS) entry which is preliminary data.</text>
</comment>
<evidence type="ECO:0000313" key="2">
    <source>
        <dbReference type="EMBL" id="CAB4040230.1"/>
    </source>
</evidence>
<reference evidence="2" key="1">
    <citation type="submission" date="2020-04" db="EMBL/GenBank/DDBJ databases">
        <authorList>
            <person name="Alioto T."/>
            <person name="Alioto T."/>
            <person name="Gomez Garrido J."/>
        </authorList>
    </citation>
    <scope>NUCLEOTIDE SEQUENCE</scope>
    <source>
        <strain evidence="2">A484AB</strain>
    </source>
</reference>
<keyword evidence="3" id="KW-1185">Reference proteome</keyword>
<dbReference type="AlphaFoldDB" id="A0A7D9K4M8"/>
<protein>
    <submittedName>
        <fullName evidence="2">---NA</fullName>
    </submittedName>
</protein>
<sequence length="106" mass="11926">MIGSLPEEFKPLITALDAVGENNLSYEKVKGMLLNVDRKSDTKKNEDAFSAKRGFGAKGKRWSRYGNTIDGGHFARDCPKKNPKNKKFANKKKLRTKKKLIVNSIV</sequence>
<accession>A0A7D9K4M8</accession>
<proteinExistence type="predicted"/>
<gene>
    <name evidence="2" type="ORF">PACLA_8A014165</name>
</gene>
<dbReference type="EMBL" id="CACRXK020026488">
    <property type="protein sequence ID" value="CAB4040230.1"/>
    <property type="molecule type" value="Genomic_DNA"/>
</dbReference>
<dbReference type="Proteomes" id="UP001152795">
    <property type="component" value="Unassembled WGS sequence"/>
</dbReference>
<evidence type="ECO:0000313" key="3">
    <source>
        <dbReference type="Proteomes" id="UP001152795"/>
    </source>
</evidence>
<feature type="region of interest" description="Disordered" evidence="1">
    <location>
        <begin position="73"/>
        <end position="92"/>
    </location>
</feature>
<organism evidence="2 3">
    <name type="scientific">Paramuricea clavata</name>
    <name type="common">Red gorgonian</name>
    <name type="synonym">Violescent sea-whip</name>
    <dbReference type="NCBI Taxonomy" id="317549"/>
    <lineage>
        <taxon>Eukaryota</taxon>
        <taxon>Metazoa</taxon>
        <taxon>Cnidaria</taxon>
        <taxon>Anthozoa</taxon>
        <taxon>Octocorallia</taxon>
        <taxon>Malacalcyonacea</taxon>
        <taxon>Plexauridae</taxon>
        <taxon>Paramuricea</taxon>
    </lineage>
</organism>
<evidence type="ECO:0000256" key="1">
    <source>
        <dbReference type="SAM" id="MobiDB-lite"/>
    </source>
</evidence>
<feature type="compositionally biased region" description="Basic residues" evidence="1">
    <location>
        <begin position="81"/>
        <end position="92"/>
    </location>
</feature>